<keyword evidence="7" id="KW-0067">ATP-binding</keyword>
<dbReference type="PANTHER" id="PTHR42853:SF3">
    <property type="entry name" value="ACETYL-COENZYME A CARBOXYLASE CARBOXYL TRANSFERASE SUBUNIT ALPHA, CHLOROPLASTIC"/>
    <property type="match status" value="1"/>
</dbReference>
<keyword evidence="14" id="KW-1185">Reference proteome</keyword>
<dbReference type="EC" id="2.1.3.15" evidence="2"/>
<dbReference type="InterPro" id="IPR029045">
    <property type="entry name" value="ClpP/crotonase-like_dom_sf"/>
</dbReference>
<evidence type="ECO:0000256" key="8">
    <source>
        <dbReference type="ARBA" id="ARBA00023098"/>
    </source>
</evidence>
<feature type="region of interest" description="Disordered" evidence="11">
    <location>
        <begin position="45"/>
        <end position="66"/>
    </location>
</feature>
<evidence type="ECO:0000256" key="5">
    <source>
        <dbReference type="ARBA" id="ARBA00022741"/>
    </source>
</evidence>
<feature type="domain" description="CoA carboxyltransferase C-terminal" evidence="12">
    <location>
        <begin position="127"/>
        <end position="381"/>
    </location>
</feature>
<evidence type="ECO:0000256" key="9">
    <source>
        <dbReference type="ARBA" id="ARBA00023160"/>
    </source>
</evidence>
<keyword evidence="9" id="KW-0275">Fatty acid biosynthesis</keyword>
<accession>A0ABP0YMZ0</accession>
<dbReference type="NCBIfam" id="TIGR00513">
    <property type="entry name" value="accA"/>
    <property type="match status" value="1"/>
</dbReference>
<feature type="compositionally biased region" description="Polar residues" evidence="11">
    <location>
        <begin position="752"/>
        <end position="763"/>
    </location>
</feature>
<feature type="compositionally biased region" description="Low complexity" evidence="11">
    <location>
        <begin position="1"/>
        <end position="24"/>
    </location>
</feature>
<organism evidence="13 14">
    <name type="scientific">Citrullus colocynthis</name>
    <name type="common">colocynth</name>
    <dbReference type="NCBI Taxonomy" id="252529"/>
    <lineage>
        <taxon>Eukaryota</taxon>
        <taxon>Viridiplantae</taxon>
        <taxon>Streptophyta</taxon>
        <taxon>Embryophyta</taxon>
        <taxon>Tracheophyta</taxon>
        <taxon>Spermatophyta</taxon>
        <taxon>Magnoliopsida</taxon>
        <taxon>eudicotyledons</taxon>
        <taxon>Gunneridae</taxon>
        <taxon>Pentapetalae</taxon>
        <taxon>rosids</taxon>
        <taxon>fabids</taxon>
        <taxon>Cucurbitales</taxon>
        <taxon>Cucurbitaceae</taxon>
        <taxon>Benincaseae</taxon>
        <taxon>Citrullus</taxon>
    </lineage>
</organism>
<dbReference type="InterPro" id="IPR011763">
    <property type="entry name" value="COA_CT_C"/>
</dbReference>
<evidence type="ECO:0000256" key="2">
    <source>
        <dbReference type="ARBA" id="ARBA00011883"/>
    </source>
</evidence>
<evidence type="ECO:0000313" key="14">
    <source>
        <dbReference type="Proteomes" id="UP001642487"/>
    </source>
</evidence>
<dbReference type="Pfam" id="PF03255">
    <property type="entry name" value="ACCA"/>
    <property type="match status" value="1"/>
</dbReference>
<evidence type="ECO:0000259" key="12">
    <source>
        <dbReference type="PROSITE" id="PS50989"/>
    </source>
</evidence>
<proteinExistence type="inferred from homology"/>
<dbReference type="PANTHER" id="PTHR42853">
    <property type="entry name" value="ACETYL-COENZYME A CARBOXYLASE CARBOXYL TRANSFERASE SUBUNIT ALPHA"/>
    <property type="match status" value="1"/>
</dbReference>
<protein>
    <recommendedName>
        <fullName evidence="2">acetyl-CoA carboxytransferase</fullName>
        <ecNumber evidence="2">2.1.3.15</ecNumber>
    </recommendedName>
</protein>
<keyword evidence="5" id="KW-0547">Nucleotide-binding</keyword>
<comment type="pathway">
    <text evidence="1">Lipid metabolism; malonyl-CoA biosynthesis; malonyl-CoA from acetyl-CoA: step 1/1.</text>
</comment>
<dbReference type="InterPro" id="IPR001095">
    <property type="entry name" value="Acetyl_CoA_COase_a_su"/>
</dbReference>
<name>A0ABP0YMZ0_9ROSI</name>
<dbReference type="NCBIfam" id="NF041504">
    <property type="entry name" value="AccA_sub"/>
    <property type="match status" value="1"/>
</dbReference>
<feature type="region of interest" description="Disordered" evidence="11">
    <location>
        <begin position="730"/>
        <end position="763"/>
    </location>
</feature>
<dbReference type="PROSITE" id="PS50989">
    <property type="entry name" value="COA_CT_CTER"/>
    <property type="match status" value="1"/>
</dbReference>
<dbReference type="Proteomes" id="UP001642487">
    <property type="component" value="Chromosome 4"/>
</dbReference>
<gene>
    <name evidence="13" type="ORF">CITCOLO1_LOCUS11922</name>
</gene>
<evidence type="ECO:0000256" key="1">
    <source>
        <dbReference type="ARBA" id="ARBA00004956"/>
    </source>
</evidence>
<sequence length="763" mass="84941">MASISTPPASFSGSSASDLLRSSSNGVSGIPLRALGRARFNPRRKDMSVSAKLRKGKKHEYPWPDDADPNVKGGVLTHLSHFKPLKEKPKPVTLDFEKPLVLLEKKIIDVRKMAHETGLDFSDQIISLENKYQQALKDLYTHLTPIQRVNIARHPNRPTFLDHVFNITEKFVELHGDRSGYDDPAIVTGIGTIDGRRYMFMGHQKGRNTKENIQRNFGMPTPHGYRKALRMMYYADHHGFPIVTFIDTPGAFADLKSEELGQGEAIAHNLRTMFGLKVPIISIVIGEGGSGGALAIGCANKLLMLENAVFYVASPEACAAILWKSAKASPKAAEKLKITASELCRLQIADGIIPEPLGGAHADPSWTSHQIKFAINETMDELLMMDTEKLLKHRMLKFRKIGGFQEGIPIDPKRKVNMKKKEEPIVGKTSVQELESKVEKVKQQILKAKESSSSGHSDLDLNKMIEKLKKEVDFEFSAAVKAMGLKGRLAMLREEFSKANSQDQLIHPALKEKIEKLRDEFNQGLAKAPNYENLKNKLDMLTDLSQSKALSVRDAKEASLKQEINKKFAEVLSRPNVQEKYELLRAEIENSGGSSYIDLDPELQNKIDKVKKEIQAELVDALKSLGLDVEVLTSKAQVLSEQSSLSLFKPKIEMLNEEINQGIESVASRADLKDKIELLKLEVAKAGKTPDATSKNRIWALEQQIKERLAAALESSDLKKKHEKLREEILETAESGFDPTEGDSSVYGDARIQTNSGAEHTFA</sequence>
<evidence type="ECO:0000256" key="4">
    <source>
        <dbReference type="ARBA" id="ARBA00022679"/>
    </source>
</evidence>
<reference evidence="13 14" key="1">
    <citation type="submission" date="2024-03" db="EMBL/GenBank/DDBJ databases">
        <authorList>
            <person name="Gkanogiannis A."/>
            <person name="Becerra Lopez-Lavalle L."/>
        </authorList>
    </citation>
    <scope>NUCLEOTIDE SEQUENCE [LARGE SCALE GENOMIC DNA]</scope>
</reference>
<feature type="region of interest" description="Disordered" evidence="11">
    <location>
        <begin position="1"/>
        <end position="25"/>
    </location>
</feature>
<evidence type="ECO:0000256" key="3">
    <source>
        <dbReference type="ARBA" id="ARBA00022516"/>
    </source>
</evidence>
<keyword evidence="3" id="KW-0444">Lipid biosynthesis</keyword>
<comment type="catalytic activity">
    <reaction evidence="10">
        <text>N(6)-carboxybiotinyl-L-lysyl-[protein] + acetyl-CoA = N(6)-biotinyl-L-lysyl-[protein] + malonyl-CoA</text>
        <dbReference type="Rhea" id="RHEA:54728"/>
        <dbReference type="Rhea" id="RHEA-COMP:10505"/>
        <dbReference type="Rhea" id="RHEA-COMP:10506"/>
        <dbReference type="ChEBI" id="CHEBI:57288"/>
        <dbReference type="ChEBI" id="CHEBI:57384"/>
        <dbReference type="ChEBI" id="CHEBI:83144"/>
        <dbReference type="ChEBI" id="CHEBI:83145"/>
        <dbReference type="EC" id="2.1.3.15"/>
    </reaction>
</comment>
<dbReference type="EMBL" id="OZ021738">
    <property type="protein sequence ID" value="CAK9319897.1"/>
    <property type="molecule type" value="Genomic_DNA"/>
</dbReference>
<evidence type="ECO:0000256" key="10">
    <source>
        <dbReference type="ARBA" id="ARBA00049152"/>
    </source>
</evidence>
<keyword evidence="8" id="KW-0443">Lipid metabolism</keyword>
<evidence type="ECO:0000256" key="7">
    <source>
        <dbReference type="ARBA" id="ARBA00022840"/>
    </source>
</evidence>
<evidence type="ECO:0000256" key="11">
    <source>
        <dbReference type="SAM" id="MobiDB-lite"/>
    </source>
</evidence>
<dbReference type="NCBIfam" id="NF004344">
    <property type="entry name" value="PRK05724.1"/>
    <property type="match status" value="1"/>
</dbReference>
<dbReference type="PRINTS" id="PR01069">
    <property type="entry name" value="ACCCTRFRASEA"/>
</dbReference>
<evidence type="ECO:0000256" key="6">
    <source>
        <dbReference type="ARBA" id="ARBA00022832"/>
    </source>
</evidence>
<dbReference type="HAMAP" id="MF_00823">
    <property type="entry name" value="AcetylCoA_CT_alpha"/>
    <property type="match status" value="1"/>
</dbReference>
<evidence type="ECO:0000313" key="13">
    <source>
        <dbReference type="EMBL" id="CAK9319897.1"/>
    </source>
</evidence>
<keyword evidence="4" id="KW-0808">Transferase</keyword>
<dbReference type="SUPFAM" id="SSF52096">
    <property type="entry name" value="ClpP/crotonase"/>
    <property type="match status" value="1"/>
</dbReference>
<keyword evidence="6" id="KW-0276">Fatty acid metabolism</keyword>
<dbReference type="Gene3D" id="3.90.226.10">
    <property type="entry name" value="2-enoyl-CoA Hydratase, Chain A, domain 1"/>
    <property type="match status" value="1"/>
</dbReference>